<feature type="region of interest" description="Disordered" evidence="1">
    <location>
        <begin position="1"/>
        <end position="74"/>
    </location>
</feature>
<sequence length="352" mass="39188">MPDSAPGPAAAPRTRIKNAVADRLPADTRRRLGRIKRAVLDQPEPAPSVPAPRRTKAGRPIATAPKPDGKTRKEYRQDHVFGESSRSGRFLEIGPAHNGTLPRRDGFDTRNVDYLDRAGLVAKYAEFAQYDPDDIEEVDYVLEAGAALAERIPERFDLVLASHVLEHTTSLVDFLNECSALLEPTGHVALVVPDHRFCFDRFRERSAISRVIDAHLQPPSVHTPGTLAEFTLNAVAHGDARSWAAGHRGRYRFLNDAPAAVSTMEKAKGPDYIDVHNWIFSPNHLRLLLHDLAELGLIDLRERYFHPTIGHEFFLNLSRDGAGPGISREELARRADAEKRGLDPLRFQQPPG</sequence>
<dbReference type="Pfam" id="PF13489">
    <property type="entry name" value="Methyltransf_23"/>
    <property type="match status" value="1"/>
</dbReference>
<organism evidence="2 3">
    <name type="scientific">Marmoricola endophyticus</name>
    <dbReference type="NCBI Taxonomy" id="2040280"/>
    <lineage>
        <taxon>Bacteria</taxon>
        <taxon>Bacillati</taxon>
        <taxon>Actinomycetota</taxon>
        <taxon>Actinomycetes</taxon>
        <taxon>Propionibacteriales</taxon>
        <taxon>Nocardioidaceae</taxon>
        <taxon>Marmoricola</taxon>
    </lineage>
</organism>
<dbReference type="RefSeq" id="WP_188779268.1">
    <property type="nucleotide sequence ID" value="NZ_BMKQ01000001.1"/>
</dbReference>
<reference evidence="2" key="2">
    <citation type="submission" date="2020-09" db="EMBL/GenBank/DDBJ databases">
        <authorList>
            <person name="Sun Q."/>
            <person name="Zhou Y."/>
        </authorList>
    </citation>
    <scope>NUCLEOTIDE SEQUENCE</scope>
    <source>
        <strain evidence="2">CGMCC 1.16067</strain>
    </source>
</reference>
<dbReference type="Proteomes" id="UP000649179">
    <property type="component" value="Unassembled WGS sequence"/>
</dbReference>
<reference evidence="2" key="1">
    <citation type="journal article" date="2014" name="Int. J. Syst. Evol. Microbiol.">
        <title>Complete genome sequence of Corynebacterium casei LMG S-19264T (=DSM 44701T), isolated from a smear-ripened cheese.</title>
        <authorList>
            <consortium name="US DOE Joint Genome Institute (JGI-PGF)"/>
            <person name="Walter F."/>
            <person name="Albersmeier A."/>
            <person name="Kalinowski J."/>
            <person name="Ruckert C."/>
        </authorList>
    </citation>
    <scope>NUCLEOTIDE SEQUENCE</scope>
    <source>
        <strain evidence="2">CGMCC 1.16067</strain>
    </source>
</reference>
<dbReference type="AlphaFoldDB" id="A0A917BIC5"/>
<dbReference type="Gene3D" id="3.40.50.150">
    <property type="entry name" value="Vaccinia Virus protein VP39"/>
    <property type="match status" value="1"/>
</dbReference>
<dbReference type="SUPFAM" id="SSF53335">
    <property type="entry name" value="S-adenosyl-L-methionine-dependent methyltransferases"/>
    <property type="match status" value="1"/>
</dbReference>
<evidence type="ECO:0000256" key="1">
    <source>
        <dbReference type="SAM" id="MobiDB-lite"/>
    </source>
</evidence>
<comment type="caution">
    <text evidence="2">The sequence shown here is derived from an EMBL/GenBank/DDBJ whole genome shotgun (WGS) entry which is preliminary data.</text>
</comment>
<evidence type="ECO:0008006" key="4">
    <source>
        <dbReference type="Google" id="ProtNLM"/>
    </source>
</evidence>
<dbReference type="EMBL" id="BMKQ01000001">
    <property type="protein sequence ID" value="GGF42621.1"/>
    <property type="molecule type" value="Genomic_DNA"/>
</dbReference>
<gene>
    <name evidence="2" type="ORF">GCM10011519_15620</name>
</gene>
<dbReference type="InterPro" id="IPR029063">
    <property type="entry name" value="SAM-dependent_MTases_sf"/>
</dbReference>
<protein>
    <recommendedName>
        <fullName evidence="4">Methyltransferase domain-containing protein</fullName>
    </recommendedName>
</protein>
<proteinExistence type="predicted"/>
<evidence type="ECO:0000313" key="3">
    <source>
        <dbReference type="Proteomes" id="UP000649179"/>
    </source>
</evidence>
<keyword evidence="3" id="KW-1185">Reference proteome</keyword>
<evidence type="ECO:0000313" key="2">
    <source>
        <dbReference type="EMBL" id="GGF42621.1"/>
    </source>
</evidence>
<name>A0A917BIC5_9ACTN</name>
<accession>A0A917BIC5</accession>